<organism evidence="1 2">
    <name type="scientific">Hypoxylon rubiginosum</name>
    <dbReference type="NCBI Taxonomy" id="110542"/>
    <lineage>
        <taxon>Eukaryota</taxon>
        <taxon>Fungi</taxon>
        <taxon>Dikarya</taxon>
        <taxon>Ascomycota</taxon>
        <taxon>Pezizomycotina</taxon>
        <taxon>Sordariomycetes</taxon>
        <taxon>Xylariomycetidae</taxon>
        <taxon>Xylariales</taxon>
        <taxon>Hypoxylaceae</taxon>
        <taxon>Hypoxylon</taxon>
    </lineage>
</organism>
<keyword evidence="2" id="KW-1185">Reference proteome</keyword>
<protein>
    <submittedName>
        <fullName evidence="1">Uncharacterized protein</fullName>
    </submittedName>
</protein>
<proteinExistence type="predicted"/>
<evidence type="ECO:0000313" key="1">
    <source>
        <dbReference type="EMBL" id="KAI6089791.1"/>
    </source>
</evidence>
<name>A0ACC0DAK9_9PEZI</name>
<accession>A0ACC0DAK9</accession>
<comment type="caution">
    <text evidence="1">The sequence shown here is derived from an EMBL/GenBank/DDBJ whole genome shotgun (WGS) entry which is preliminary data.</text>
</comment>
<evidence type="ECO:0000313" key="2">
    <source>
        <dbReference type="Proteomes" id="UP001497680"/>
    </source>
</evidence>
<gene>
    <name evidence="1" type="ORF">F4821DRAFT_256795</name>
</gene>
<sequence>MSDATTAAAILNEETGPFERLPLEIIIQIFSSLPNLKSVLNLGLASRDFYSILSENEGAIARGFAITILEVDDPGLLKLAFMACESRTIDTTSKESITEFIDTYVWRRAWPLKLYQLRALYSLPKINMAVKLIIDWVATYCTIWPLKLESKAYTETEITRLERIIYIFEVTVTLFQSVVESLPKQEFYDLSNKFWYNFSWYETGILYDDLLDFFAPTYYLTFKAWLKCTGRGKGGPLDWPWNTYDALWNTLNSIRMYWDYQRHPWHRNSRIIWAMRHNRRIGAEPGMIILRPLFARDTNAFAYCIPNHHWIRDPHRGWDVREHFFDPRAYQHFDMHKWFFAIGDKDRCESVIEQGGAWSWEGDPGEWIENTHPDSDDEEDEDEEDEEEDASPAMIRWDEDPTLFGFQGEVGTIVDIHDL</sequence>
<dbReference type="Proteomes" id="UP001497680">
    <property type="component" value="Unassembled WGS sequence"/>
</dbReference>
<dbReference type="EMBL" id="MU394294">
    <property type="protein sequence ID" value="KAI6089791.1"/>
    <property type="molecule type" value="Genomic_DNA"/>
</dbReference>
<reference evidence="1 2" key="1">
    <citation type="journal article" date="2022" name="New Phytol.">
        <title>Ecological generalism drives hyperdiversity of secondary metabolite gene clusters in xylarialean endophytes.</title>
        <authorList>
            <person name="Franco M.E.E."/>
            <person name="Wisecaver J.H."/>
            <person name="Arnold A.E."/>
            <person name="Ju Y.M."/>
            <person name="Slot J.C."/>
            <person name="Ahrendt S."/>
            <person name="Moore L.P."/>
            <person name="Eastman K.E."/>
            <person name="Scott K."/>
            <person name="Konkel Z."/>
            <person name="Mondo S.J."/>
            <person name="Kuo A."/>
            <person name="Hayes R.D."/>
            <person name="Haridas S."/>
            <person name="Andreopoulos B."/>
            <person name="Riley R."/>
            <person name="LaButti K."/>
            <person name="Pangilinan J."/>
            <person name="Lipzen A."/>
            <person name="Amirebrahimi M."/>
            <person name="Yan J."/>
            <person name="Adam C."/>
            <person name="Keymanesh K."/>
            <person name="Ng V."/>
            <person name="Louie K."/>
            <person name="Northen T."/>
            <person name="Drula E."/>
            <person name="Henrissat B."/>
            <person name="Hsieh H.M."/>
            <person name="Youens-Clark K."/>
            <person name="Lutzoni F."/>
            <person name="Miadlikowska J."/>
            <person name="Eastwood D.C."/>
            <person name="Hamelin R.C."/>
            <person name="Grigoriev I.V."/>
            <person name="U'Ren J.M."/>
        </authorList>
    </citation>
    <scope>NUCLEOTIDE SEQUENCE [LARGE SCALE GENOMIC DNA]</scope>
    <source>
        <strain evidence="1 2">ER1909</strain>
    </source>
</reference>